<reference evidence="6 7" key="1">
    <citation type="journal article" date="2012" name="Stand. Genomic Sci.">
        <title>Genome sequence of the ocean sediment bacterium Saccharomonospora marina type strain (XMU15(T)).</title>
        <authorList>
            <person name="Klenk H.P."/>
            <person name="Lu M."/>
            <person name="Lucas S."/>
            <person name="Lapidus A."/>
            <person name="Copeland A."/>
            <person name="Pitluck S."/>
            <person name="Goodwin L.A."/>
            <person name="Han C."/>
            <person name="Tapia R."/>
            <person name="Brambilla E.M."/>
            <person name="Potter G."/>
            <person name="Land M."/>
            <person name="Ivanova N."/>
            <person name="Rohde M."/>
            <person name="Goker M."/>
            <person name="Detter J.C."/>
            <person name="Li W.J."/>
            <person name="Kyrpides N.C."/>
            <person name="Woyke T."/>
        </authorList>
    </citation>
    <scope>NUCLEOTIDE SEQUENCE [LARGE SCALE GENOMIC DNA]</scope>
    <source>
        <strain evidence="6 7">XMU15</strain>
    </source>
</reference>
<evidence type="ECO:0000313" key="7">
    <source>
        <dbReference type="Proteomes" id="UP000004926"/>
    </source>
</evidence>
<dbReference type="RefSeq" id="WP_009153626.1">
    <property type="nucleotide sequence ID" value="NZ_CM001439.1"/>
</dbReference>
<dbReference type="HOGENOM" id="CLU_000022_59_0_11"/>
<comment type="similarity">
    <text evidence="1">Belongs to the ATP-dependent AMP-binding enzyme family.</text>
</comment>
<dbReference type="InterPro" id="IPR000873">
    <property type="entry name" value="AMP-dep_synth/lig_dom"/>
</dbReference>
<accession>H5X8E5</accession>
<dbReference type="FunFam" id="3.30.300.30:FF:000008">
    <property type="entry name" value="2,3-dihydroxybenzoate-AMP ligase"/>
    <property type="match status" value="1"/>
</dbReference>
<dbReference type="EMBL" id="CM001439">
    <property type="protein sequence ID" value="EHR50241.1"/>
    <property type="molecule type" value="Genomic_DNA"/>
</dbReference>
<evidence type="ECO:0000259" key="4">
    <source>
        <dbReference type="Pfam" id="PF00501"/>
    </source>
</evidence>
<dbReference type="PANTHER" id="PTHR43201">
    <property type="entry name" value="ACYL-COA SYNTHETASE"/>
    <property type="match status" value="1"/>
</dbReference>
<dbReference type="GO" id="GO:0006631">
    <property type="term" value="P:fatty acid metabolic process"/>
    <property type="evidence" value="ECO:0007669"/>
    <property type="project" value="TreeGrafter"/>
</dbReference>
<feature type="domain" description="AMP-dependent synthetase/ligase" evidence="4">
    <location>
        <begin position="57"/>
        <end position="406"/>
    </location>
</feature>
<evidence type="ECO:0000259" key="5">
    <source>
        <dbReference type="Pfam" id="PF13193"/>
    </source>
</evidence>
<dbReference type="PANTHER" id="PTHR43201:SF32">
    <property type="entry name" value="2-SUCCINYLBENZOATE--COA LIGASE, CHLOROPLASTIC_PEROXISOMAL"/>
    <property type="match status" value="1"/>
</dbReference>
<proteinExistence type="inferred from homology"/>
<dbReference type="InterPro" id="IPR042099">
    <property type="entry name" value="ANL_N_sf"/>
</dbReference>
<dbReference type="Proteomes" id="UP000004926">
    <property type="component" value="Chromosome"/>
</dbReference>
<dbReference type="Pfam" id="PF13193">
    <property type="entry name" value="AMP-binding_C"/>
    <property type="match status" value="1"/>
</dbReference>
<dbReference type="AlphaFoldDB" id="H5X8E5"/>
<dbReference type="OrthoDB" id="56621at2"/>
<keyword evidence="7" id="KW-1185">Reference proteome</keyword>
<evidence type="ECO:0000256" key="3">
    <source>
        <dbReference type="SAM" id="MobiDB-lite"/>
    </source>
</evidence>
<name>H5X8E5_9PSEU</name>
<dbReference type="InterPro" id="IPR045851">
    <property type="entry name" value="AMP-bd_C_sf"/>
</dbReference>
<dbReference type="GO" id="GO:0031956">
    <property type="term" value="F:medium-chain fatty acid-CoA ligase activity"/>
    <property type="evidence" value="ECO:0007669"/>
    <property type="project" value="TreeGrafter"/>
</dbReference>
<protein>
    <submittedName>
        <fullName evidence="6">Acyl-CoA synthetase (AMP-forming)/AMP-acid ligase II</fullName>
    </submittedName>
</protein>
<dbReference type="InterPro" id="IPR025110">
    <property type="entry name" value="AMP-bd_C"/>
</dbReference>
<dbReference type="eggNOG" id="COG0318">
    <property type="taxonomic scope" value="Bacteria"/>
</dbReference>
<dbReference type="Gene3D" id="3.40.50.12780">
    <property type="entry name" value="N-terminal domain of ligase-like"/>
    <property type="match status" value="1"/>
</dbReference>
<keyword evidence="2 6" id="KW-0436">Ligase</keyword>
<dbReference type="Gene3D" id="3.30.300.30">
    <property type="match status" value="1"/>
</dbReference>
<feature type="region of interest" description="Disordered" evidence="3">
    <location>
        <begin position="185"/>
        <end position="223"/>
    </location>
</feature>
<evidence type="ECO:0000256" key="1">
    <source>
        <dbReference type="ARBA" id="ARBA00006432"/>
    </source>
</evidence>
<dbReference type="STRING" id="882083.SacmaDRAFT_1983"/>
<feature type="domain" description="AMP-binding enzyme C-terminal" evidence="5">
    <location>
        <begin position="454"/>
        <end position="529"/>
    </location>
</feature>
<evidence type="ECO:0000256" key="2">
    <source>
        <dbReference type="ARBA" id="ARBA00022598"/>
    </source>
</evidence>
<sequence>MIDQLKHLSGRAADEFAYVRLCARSGALRARSPRSVAGMVQAFARYGTIGALPALAALRDPDFPALVDERGTLTFAELDARINALANAWRERGLRPGEGVAILARNHRGFLEAVFAAARCGARILLLNTDFAGPQIREVAEREGTDLLVHDEEYSAVLSGVDPPRGRFLAWADTPAPDTLDALIAGGATTPPPAPEQGPKLVLLTSGATGTPKGAPRPDPHSLAPVGALLSKVPFRAREVTECCAPLFHTLGFAHSILNITLGTTLVLRRRFDALATLRSVREHGSTAMVVVPVMLQRMVERIEADPDLARPPSLRIAFVAGSQLGASLCERAMAAFGPVVYNLYGSTEVAYATVATPEDLRLEPGCVGRQVRGATVKILDEHGNEVPNGRTGRIFVGNAIQFEGYTGGGTKEVIGGLMSSGDVGHIDAHGLLHIDGRDDDMIVSGGENVFPGEVEELLARHDDITEAAALGVPDDDYGARLRAFVVLREGATLTEADVKDYVRANLARYKVPREVLFLDEMPRNPTGKILKRELARYQTGKPA</sequence>
<organism evidence="6 7">
    <name type="scientific">Saccharomonospora marina XMU15</name>
    <dbReference type="NCBI Taxonomy" id="882083"/>
    <lineage>
        <taxon>Bacteria</taxon>
        <taxon>Bacillati</taxon>
        <taxon>Actinomycetota</taxon>
        <taxon>Actinomycetes</taxon>
        <taxon>Pseudonocardiales</taxon>
        <taxon>Pseudonocardiaceae</taxon>
        <taxon>Saccharomonospora</taxon>
    </lineage>
</organism>
<dbReference type="Pfam" id="PF00501">
    <property type="entry name" value="AMP-binding"/>
    <property type="match status" value="1"/>
</dbReference>
<evidence type="ECO:0000313" key="6">
    <source>
        <dbReference type="EMBL" id="EHR50241.1"/>
    </source>
</evidence>
<dbReference type="SUPFAM" id="SSF56801">
    <property type="entry name" value="Acetyl-CoA synthetase-like"/>
    <property type="match status" value="1"/>
</dbReference>
<gene>
    <name evidence="6" type="ORF">SacmaDRAFT_1983</name>
</gene>